<sequence>MPELFRQMQEADADRFSLYAGIPFFMLESIPLPAAEEEAAGQLAAIFQVPPEFALQRLRQIQERIAGAEFLAAAFTYPAATQEAHLPITANSEPVIRGIYGLEDLSRPHTLVITQRGGFDWESPLLIDVDGYFKSVDSQPHSYRDGAVVRSGDLKIPRNRAGYVTIDMGRVASRHGQTANRLFLPMEAVDDAINF</sequence>
<name>A0A6M1PEM8_9BACL</name>
<dbReference type="AlphaFoldDB" id="A0A6M1PEM8"/>
<proteinExistence type="predicted"/>
<comment type="caution">
    <text evidence="1">The sequence shown here is derived from an EMBL/GenBank/DDBJ whole genome shotgun (WGS) entry which is preliminary data.</text>
</comment>
<keyword evidence="2" id="KW-1185">Reference proteome</keyword>
<dbReference type="Proteomes" id="UP000480151">
    <property type="component" value="Unassembled WGS sequence"/>
</dbReference>
<dbReference type="EMBL" id="JAAKGU010000001">
    <property type="protein sequence ID" value="NGM81727.1"/>
    <property type="molecule type" value="Genomic_DNA"/>
</dbReference>
<evidence type="ECO:0000313" key="2">
    <source>
        <dbReference type="Proteomes" id="UP000480151"/>
    </source>
</evidence>
<accession>A0A6M1PEM8</accession>
<organism evidence="1 2">
    <name type="scientific">Paenibacillus apii</name>
    <dbReference type="NCBI Taxonomy" id="1850370"/>
    <lineage>
        <taxon>Bacteria</taxon>
        <taxon>Bacillati</taxon>
        <taxon>Bacillota</taxon>
        <taxon>Bacilli</taxon>
        <taxon>Bacillales</taxon>
        <taxon>Paenibacillaceae</taxon>
        <taxon>Paenibacillus</taxon>
    </lineage>
</organism>
<dbReference type="RefSeq" id="WP_165094901.1">
    <property type="nucleotide sequence ID" value="NZ_JAAKGU010000001.1"/>
</dbReference>
<protein>
    <submittedName>
        <fullName evidence="1">Uncharacterized protein</fullName>
    </submittedName>
</protein>
<gene>
    <name evidence="1" type="ORF">G5B47_04800</name>
</gene>
<evidence type="ECO:0000313" key="1">
    <source>
        <dbReference type="EMBL" id="NGM81727.1"/>
    </source>
</evidence>
<reference evidence="1 2" key="1">
    <citation type="submission" date="2020-02" db="EMBL/GenBank/DDBJ databases">
        <authorList>
            <person name="Gao J."/>
            <person name="Sun J."/>
        </authorList>
    </citation>
    <scope>NUCLEOTIDE SEQUENCE [LARGE SCALE GENOMIC DNA]</scope>
    <source>
        <strain evidence="1 2">7124</strain>
    </source>
</reference>